<dbReference type="VEuPathDB" id="FungiDB:EYZ11_010039"/>
<evidence type="ECO:0000256" key="2">
    <source>
        <dbReference type="ARBA" id="ARBA00022559"/>
    </source>
</evidence>
<name>A0A4S3J6C6_9EURO</name>
<dbReference type="Pfam" id="PF04261">
    <property type="entry name" value="Dyp_perox_N"/>
    <property type="match status" value="1"/>
</dbReference>
<dbReference type="GO" id="GO:0005829">
    <property type="term" value="C:cytosol"/>
    <property type="evidence" value="ECO:0007669"/>
    <property type="project" value="TreeGrafter"/>
</dbReference>
<keyword evidence="4" id="KW-0560">Oxidoreductase</keyword>
<dbReference type="InterPro" id="IPR048328">
    <property type="entry name" value="Dyp_perox_C"/>
</dbReference>
<dbReference type="EMBL" id="SOSA01000514">
    <property type="protein sequence ID" value="THC90493.1"/>
    <property type="molecule type" value="Genomic_DNA"/>
</dbReference>
<organism evidence="10 11">
    <name type="scientific">Aspergillus tanneri</name>
    <dbReference type="NCBI Taxonomy" id="1220188"/>
    <lineage>
        <taxon>Eukaryota</taxon>
        <taxon>Fungi</taxon>
        <taxon>Dikarya</taxon>
        <taxon>Ascomycota</taxon>
        <taxon>Pezizomycotina</taxon>
        <taxon>Eurotiomycetes</taxon>
        <taxon>Eurotiomycetidae</taxon>
        <taxon>Eurotiales</taxon>
        <taxon>Aspergillaceae</taxon>
        <taxon>Aspergillus</taxon>
        <taxon>Aspergillus subgen. Circumdati</taxon>
    </lineage>
</organism>
<evidence type="ECO:0008006" key="13">
    <source>
        <dbReference type="Google" id="ProtNLM"/>
    </source>
</evidence>
<dbReference type="STRING" id="1220188.A0A4S3J6C6"/>
<dbReference type="GO" id="GO:0020037">
    <property type="term" value="F:heme binding"/>
    <property type="evidence" value="ECO:0007669"/>
    <property type="project" value="InterPro"/>
</dbReference>
<comment type="cofactor">
    <cofactor evidence="1">
        <name>heme b</name>
        <dbReference type="ChEBI" id="CHEBI:60344"/>
    </cofactor>
</comment>
<evidence type="ECO:0000313" key="11">
    <source>
        <dbReference type="Proteomes" id="UP000308092"/>
    </source>
</evidence>
<feature type="domain" description="Dyp-type peroxidase C-terminal" evidence="8">
    <location>
        <begin position="138"/>
        <end position="302"/>
    </location>
</feature>
<accession>A0A4S3J6C6</accession>
<dbReference type="NCBIfam" id="TIGR01413">
    <property type="entry name" value="Dyp_perox_fam"/>
    <property type="match status" value="1"/>
</dbReference>
<evidence type="ECO:0000256" key="3">
    <source>
        <dbReference type="ARBA" id="ARBA00022723"/>
    </source>
</evidence>
<evidence type="ECO:0000313" key="12">
    <source>
        <dbReference type="Proteomes" id="UP000324241"/>
    </source>
</evidence>
<keyword evidence="5" id="KW-0408">Iron</keyword>
<dbReference type="RefSeq" id="XP_033426237.1">
    <property type="nucleotide sequence ID" value="XM_033570205.1"/>
</dbReference>
<dbReference type="Proteomes" id="UP000324241">
    <property type="component" value="Unassembled WGS sequence"/>
</dbReference>
<feature type="domain" description="Dyp-type peroxidase N-terminal" evidence="7">
    <location>
        <begin position="3"/>
        <end position="134"/>
    </location>
</feature>
<gene>
    <name evidence="9" type="ORF">ATNIH1004_005551</name>
    <name evidence="10" type="ORF">EYZ11_010039</name>
</gene>
<dbReference type="GO" id="GO:0004601">
    <property type="term" value="F:peroxidase activity"/>
    <property type="evidence" value="ECO:0007669"/>
    <property type="project" value="UniProtKB-KW"/>
</dbReference>
<evidence type="ECO:0000256" key="5">
    <source>
        <dbReference type="ARBA" id="ARBA00023004"/>
    </source>
</evidence>
<evidence type="ECO:0000313" key="9">
    <source>
        <dbReference type="EMBL" id="KAA8646876.1"/>
    </source>
</evidence>
<evidence type="ECO:0000313" key="10">
    <source>
        <dbReference type="EMBL" id="THC90493.1"/>
    </source>
</evidence>
<evidence type="ECO:0000259" key="7">
    <source>
        <dbReference type="Pfam" id="PF04261"/>
    </source>
</evidence>
<reference evidence="10 11" key="1">
    <citation type="submission" date="2019-03" db="EMBL/GenBank/DDBJ databases">
        <title>The genome sequence of a newly discovered highly antifungal drug resistant Aspergillus species, Aspergillus tanneri NIH 1004.</title>
        <authorList>
            <person name="Mounaud S."/>
            <person name="Singh I."/>
            <person name="Joardar V."/>
            <person name="Pakala S."/>
            <person name="Pakala S."/>
            <person name="Venepally P."/>
            <person name="Hoover J."/>
            <person name="Nierman W."/>
            <person name="Chung J."/>
            <person name="Losada L."/>
        </authorList>
    </citation>
    <scope>NUCLEOTIDE SEQUENCE [LARGE SCALE GENOMIC DNA]</scope>
    <source>
        <strain evidence="10 11">NIH1004</strain>
    </source>
</reference>
<evidence type="ECO:0000256" key="4">
    <source>
        <dbReference type="ARBA" id="ARBA00023002"/>
    </source>
</evidence>
<evidence type="ECO:0000256" key="1">
    <source>
        <dbReference type="ARBA" id="ARBA00001970"/>
    </source>
</evidence>
<dbReference type="GO" id="GO:0046872">
    <property type="term" value="F:metal ion binding"/>
    <property type="evidence" value="ECO:0007669"/>
    <property type="project" value="UniProtKB-KW"/>
</dbReference>
<keyword evidence="3" id="KW-0479">Metal-binding</keyword>
<dbReference type="InterPro" id="IPR011008">
    <property type="entry name" value="Dimeric_a/b-barrel"/>
</dbReference>
<comment type="similarity">
    <text evidence="6">Belongs to the DyP-type peroxidase family.</text>
</comment>
<dbReference type="Pfam" id="PF20628">
    <property type="entry name" value="Dyp_perox_C"/>
    <property type="match status" value="1"/>
</dbReference>
<proteinExistence type="inferred from homology"/>
<comment type="caution">
    <text evidence="10">The sequence shown here is derived from an EMBL/GenBank/DDBJ whole genome shotgun (WGS) entry which is preliminary data.</text>
</comment>
<evidence type="ECO:0000256" key="6">
    <source>
        <dbReference type="ARBA" id="ARBA00025737"/>
    </source>
</evidence>
<reference evidence="9 12" key="2">
    <citation type="submission" date="2019-08" db="EMBL/GenBank/DDBJ databases">
        <title>The genome sequence of a newly discovered highly antifungal drug resistant Aspergillus species, Aspergillus tanneri NIH 1004.</title>
        <authorList>
            <person name="Mounaud S."/>
            <person name="Singh I."/>
            <person name="Joardar V."/>
            <person name="Pakala S."/>
            <person name="Pakala S."/>
            <person name="Venepally P."/>
            <person name="Chung J.K."/>
            <person name="Losada L."/>
            <person name="Nierman W.C."/>
        </authorList>
    </citation>
    <scope>NUCLEOTIDE SEQUENCE [LARGE SCALE GENOMIC DNA]</scope>
    <source>
        <strain evidence="9 12">NIH1004</strain>
    </source>
</reference>
<dbReference type="InterPro" id="IPR048327">
    <property type="entry name" value="Dyp_perox_N"/>
</dbReference>
<protein>
    <recommendedName>
        <fullName evidence="13">Dyp-type peroxidase</fullName>
    </recommendedName>
</protein>
<evidence type="ECO:0000259" key="8">
    <source>
        <dbReference type="Pfam" id="PF20628"/>
    </source>
</evidence>
<dbReference type="PANTHER" id="PTHR30521:SF0">
    <property type="entry name" value="DYP-TYPE PEROXIDASE FAMILY PROTEIN"/>
    <property type="match status" value="1"/>
</dbReference>
<keyword evidence="2" id="KW-0575">Peroxidase</keyword>
<dbReference type="InterPro" id="IPR006314">
    <property type="entry name" value="Dyp_peroxidase"/>
</dbReference>
<keyword evidence="11" id="KW-1185">Reference proteome</keyword>
<dbReference type="EMBL" id="QUQM01000004">
    <property type="protein sequence ID" value="KAA8646876.1"/>
    <property type="molecule type" value="Genomic_DNA"/>
</dbReference>
<dbReference type="GeneID" id="54328253"/>
<sequence length="310" mass="34066">MEQQPVDAPLTRSAIFLVLTVKDTPSAIMTVRSTVASVDDLAKNVSIRDLQASFTCTVGIGSAIWDQLTGLPKPAELHPFPAIKGEKHTAISTPGDLLFHIRSERRDLCFEFERQLLQRLGDSVTVMDETTGFRYFDVRDLLGFVDGTANPVGPAVTDSVLVTQEDKDVSALGGSYIVVQKYVHDMSAWQALSTEQQEAIIGRTKLDNIELDDAESGQQSHKSLATVEDDSGNEHSILRDNMPFGSPGTGEFGTYFIAYSRRLWVIEKMLQRMFVGDPLGLHDRLLDFSRPLTGTTFFAPSARVLAGLGD</sequence>
<dbReference type="PROSITE" id="PS51404">
    <property type="entry name" value="DYP_PEROXIDASE"/>
    <property type="match status" value="1"/>
</dbReference>
<dbReference type="SUPFAM" id="SSF54909">
    <property type="entry name" value="Dimeric alpha+beta barrel"/>
    <property type="match status" value="1"/>
</dbReference>
<dbReference type="PANTHER" id="PTHR30521">
    <property type="entry name" value="DEFERROCHELATASE/PEROXIDASE"/>
    <property type="match status" value="1"/>
</dbReference>
<dbReference type="AlphaFoldDB" id="A0A4S3J6C6"/>
<dbReference type="OrthoDB" id="76259at2759"/>
<dbReference type="Proteomes" id="UP000308092">
    <property type="component" value="Unassembled WGS sequence"/>
</dbReference>